<dbReference type="GO" id="GO:0006508">
    <property type="term" value="P:proteolysis"/>
    <property type="evidence" value="ECO:0007669"/>
    <property type="project" value="UniProtKB-KW"/>
</dbReference>
<evidence type="ECO:0000313" key="2">
    <source>
        <dbReference type="EMBL" id="NHE55527.1"/>
    </source>
</evidence>
<dbReference type="GO" id="GO:0008233">
    <property type="term" value="F:peptidase activity"/>
    <property type="evidence" value="ECO:0007669"/>
    <property type="project" value="UniProtKB-KW"/>
</dbReference>
<protein>
    <submittedName>
        <fullName evidence="2">ATP-dependent zinc protease</fullName>
    </submittedName>
</protein>
<evidence type="ECO:0000259" key="1">
    <source>
        <dbReference type="Pfam" id="PF05618"/>
    </source>
</evidence>
<evidence type="ECO:0000313" key="3">
    <source>
        <dbReference type="Proteomes" id="UP000649799"/>
    </source>
</evidence>
<reference evidence="2 3" key="1">
    <citation type="submission" date="2020-03" db="EMBL/GenBank/DDBJ databases">
        <title>Cyclobacterium plantarum sp. nov., a marine bacterium isolated from a coastal-marine wetland.</title>
        <authorList>
            <person name="Sanchez-Porro C."/>
            <person name="Ventosa A."/>
            <person name="Amoozegar M."/>
        </authorList>
    </citation>
    <scope>NUCLEOTIDE SEQUENCE [LARGE SCALE GENOMIC DNA]</scope>
    <source>
        <strain evidence="2 3">GBPx2</strain>
    </source>
</reference>
<dbReference type="Gene3D" id="2.40.70.10">
    <property type="entry name" value="Acid Proteases"/>
    <property type="match status" value="1"/>
</dbReference>
<dbReference type="PANTHER" id="PTHR38037">
    <property type="entry name" value="ZN_PROTEASE DOMAIN-CONTAINING PROTEIN"/>
    <property type="match status" value="1"/>
</dbReference>
<keyword evidence="3" id="KW-1185">Reference proteome</keyword>
<comment type="caution">
    <text evidence="2">The sequence shown here is derived from an EMBL/GenBank/DDBJ whole genome shotgun (WGS) entry which is preliminary data.</text>
</comment>
<dbReference type="Pfam" id="PF05618">
    <property type="entry name" value="Zn_protease"/>
    <property type="match status" value="1"/>
</dbReference>
<dbReference type="SUPFAM" id="SSF50630">
    <property type="entry name" value="Acid proteases"/>
    <property type="match status" value="1"/>
</dbReference>
<accession>A0ABX0H242</accession>
<dbReference type="Proteomes" id="UP000649799">
    <property type="component" value="Unassembled WGS sequence"/>
</dbReference>
<dbReference type="EMBL" id="JAANYN010000001">
    <property type="protein sequence ID" value="NHE55527.1"/>
    <property type="molecule type" value="Genomic_DNA"/>
</dbReference>
<dbReference type="InterPro" id="IPR021109">
    <property type="entry name" value="Peptidase_aspartic_dom_sf"/>
</dbReference>
<name>A0ABX0H242_9BACT</name>
<keyword evidence="2" id="KW-0378">Hydrolase</keyword>
<organism evidence="2 3">
    <name type="scientific">Cyclobacterium plantarum</name>
    <dbReference type="NCBI Taxonomy" id="2716263"/>
    <lineage>
        <taxon>Bacteria</taxon>
        <taxon>Pseudomonadati</taxon>
        <taxon>Bacteroidota</taxon>
        <taxon>Cytophagia</taxon>
        <taxon>Cytophagales</taxon>
        <taxon>Cyclobacteriaceae</taxon>
        <taxon>Cyclobacterium</taxon>
    </lineage>
</organism>
<keyword evidence="2" id="KW-0645">Protease</keyword>
<dbReference type="InterPro" id="IPR008503">
    <property type="entry name" value="Asp_endopeptidase"/>
</dbReference>
<sequence>MEKTILGRKESISLPEWDIGKINAKIDTGAYNCTIHVSRATEIQERGKKLLEFIPLEPSHKAFSGKKIQTAKYKVKKVKNSFGQMEKRYLVLTSLTIGDASFPAAFTLSNRSNMKNAVLLGRKILKGRFLVDVDKVNLAGNPKPKNQ</sequence>
<dbReference type="RefSeq" id="WP_166142511.1">
    <property type="nucleotide sequence ID" value="NZ_JAANYN010000001.1"/>
</dbReference>
<proteinExistence type="predicted"/>
<gene>
    <name evidence="2" type="ORF">G9Q97_01725</name>
</gene>
<dbReference type="PANTHER" id="PTHR38037:SF2">
    <property type="entry name" value="ATP-DEPENDENT ZINC PROTEASE DOMAIN-CONTAINING PROTEIN-RELATED"/>
    <property type="match status" value="1"/>
</dbReference>
<feature type="domain" description="Retropepsin-like aspartic endopeptidase" evidence="1">
    <location>
        <begin position="5"/>
        <end position="136"/>
    </location>
</feature>